<dbReference type="InterPro" id="IPR025559">
    <property type="entry name" value="Eis_dom"/>
</dbReference>
<dbReference type="Gene3D" id="3.40.630.30">
    <property type="match status" value="2"/>
</dbReference>
<feature type="active site" description="Proton donor" evidence="3">
    <location>
        <position position="126"/>
    </location>
</feature>
<comment type="caution">
    <text evidence="6">The sequence shown here is derived from an EMBL/GenBank/DDBJ whole genome shotgun (WGS) entry which is preliminary data.</text>
</comment>
<reference evidence="6 7" key="1">
    <citation type="submission" date="2017-10" db="EMBL/GenBank/DDBJ databases">
        <title>Sequencing the genomes of 1000 actinobacteria strains.</title>
        <authorList>
            <person name="Klenk H.-P."/>
        </authorList>
    </citation>
    <scope>NUCLEOTIDE SEQUENCE [LARGE SCALE GENOMIC DNA]</scope>
    <source>
        <strain evidence="6 7">DSM 15597</strain>
    </source>
</reference>
<evidence type="ECO:0000259" key="5">
    <source>
        <dbReference type="Pfam" id="PF17668"/>
    </source>
</evidence>
<dbReference type="InterPro" id="IPR041380">
    <property type="entry name" value="Acetyltransf_17"/>
</dbReference>
<feature type="binding site" evidence="3">
    <location>
        <begin position="85"/>
        <end position="87"/>
    </location>
    <ligand>
        <name>acetyl-CoA</name>
        <dbReference type="ChEBI" id="CHEBI:57288"/>
    </ligand>
</feature>
<feature type="active site" description="Proton acceptor; via carboxylate" evidence="3">
    <location>
        <position position="413"/>
    </location>
</feature>
<feature type="domain" description="Enhanced intracellular survival protein" evidence="4">
    <location>
        <begin position="309"/>
        <end position="408"/>
    </location>
</feature>
<evidence type="ECO:0000256" key="1">
    <source>
        <dbReference type="ARBA" id="ARBA00022679"/>
    </source>
</evidence>
<dbReference type="GO" id="GO:0030649">
    <property type="term" value="P:aminoglycoside antibiotic catabolic process"/>
    <property type="evidence" value="ECO:0007669"/>
    <property type="project" value="TreeGrafter"/>
</dbReference>
<dbReference type="Pfam" id="PF13530">
    <property type="entry name" value="SCP2_2"/>
    <property type="match status" value="1"/>
</dbReference>
<dbReference type="SUPFAM" id="SSF55729">
    <property type="entry name" value="Acyl-CoA N-acyltransferases (Nat)"/>
    <property type="match status" value="1"/>
</dbReference>
<dbReference type="SUPFAM" id="SSF55718">
    <property type="entry name" value="SCP-like"/>
    <property type="match status" value="1"/>
</dbReference>
<dbReference type="NCBIfam" id="NF002367">
    <property type="entry name" value="PRK01346.1-4"/>
    <property type="match status" value="1"/>
</dbReference>
<dbReference type="AlphaFoldDB" id="A0A2A9CQY0"/>
<dbReference type="HAMAP" id="MF_01812">
    <property type="entry name" value="Eis"/>
    <property type="match status" value="1"/>
</dbReference>
<feature type="binding site" evidence="3">
    <location>
        <begin position="93"/>
        <end position="98"/>
    </location>
    <ligand>
        <name>acetyl-CoA</name>
        <dbReference type="ChEBI" id="CHEBI:57288"/>
    </ligand>
</feature>
<dbReference type="GO" id="GO:0034069">
    <property type="term" value="F:aminoglycoside N-acetyltransferase activity"/>
    <property type="evidence" value="ECO:0007669"/>
    <property type="project" value="TreeGrafter"/>
</dbReference>
<dbReference type="EMBL" id="PDJC01000001">
    <property type="protein sequence ID" value="PFG16823.1"/>
    <property type="molecule type" value="Genomic_DNA"/>
</dbReference>
<name>A0A2A9CQY0_9ACTN</name>
<gene>
    <name evidence="6" type="ORF">ATK74_1376</name>
</gene>
<dbReference type="PANTHER" id="PTHR37817">
    <property type="entry name" value="N-ACETYLTRANSFERASE EIS"/>
    <property type="match status" value="1"/>
</dbReference>
<organism evidence="6 7">
    <name type="scientific">Propionicimonas paludicola</name>
    <dbReference type="NCBI Taxonomy" id="185243"/>
    <lineage>
        <taxon>Bacteria</taxon>
        <taxon>Bacillati</taxon>
        <taxon>Actinomycetota</taxon>
        <taxon>Actinomycetes</taxon>
        <taxon>Propionibacteriales</taxon>
        <taxon>Nocardioidaceae</taxon>
        <taxon>Propionicimonas</taxon>
    </lineage>
</organism>
<dbReference type="OrthoDB" id="8399956at2"/>
<dbReference type="Pfam" id="PF17668">
    <property type="entry name" value="Acetyltransf_17"/>
    <property type="match status" value="1"/>
</dbReference>
<keyword evidence="1 3" id="KW-0808">Transferase</keyword>
<protein>
    <submittedName>
        <fullName evidence="6">Putative acetyltransferase</fullName>
    </submittedName>
</protein>
<proteinExistence type="inferred from homology"/>
<dbReference type="InterPro" id="IPR051554">
    <property type="entry name" value="Acetyltransferase_Eis"/>
</dbReference>
<dbReference type="InterPro" id="IPR022902">
    <property type="entry name" value="NAcTrfase_Eis"/>
</dbReference>
<comment type="caution">
    <text evidence="3">Lacks conserved residue(s) required for the propagation of feature annotation.</text>
</comment>
<sequence length="413" mass="45493">MVPEGLHELALGEDRLRDVLELDTWAFPNPDPIESMLELPNALPWERTWAMSPDGHQLAALHASYPFGSTPVPGGRLDISGLTWVGVHPQWRRRGLLRSMISSHFAHSLARKEPISLLFAAEPAIYGRFGYGLAARSTTLTVPRGAELRPVPTEDLTFRIETVSYDAHAQLVADLHGSVDRPGWVTRSTEQQQRRWLCNSPSFHAGRETQRILIAERDATPVGYAIFRRKPSWNDGGNPDYEVGVLELVTPEASVAHLIWSKLLDLDLTTKVQTGMLALDDPLLSLLVDVRAANPTWSDQLWLRLLDLPTALAGRQYQAGLDVVLEVSDAELPDNAGRWQLRAEPFAQASVQRTDRPADLRLDIRELGAVYLGGTSLTELASAGLVADLTGTKLASTSVAFGWPTAPVASWVF</sequence>
<keyword evidence="2 3" id="KW-0012">Acyltransferase</keyword>
<keyword evidence="7" id="KW-1185">Reference proteome</keyword>
<evidence type="ECO:0000256" key="2">
    <source>
        <dbReference type="ARBA" id="ARBA00023315"/>
    </source>
</evidence>
<accession>A0A2A9CQY0</accession>
<comment type="similarity">
    <text evidence="3">Belongs to the acetyltransferase Eis family.</text>
</comment>
<dbReference type="InterPro" id="IPR016181">
    <property type="entry name" value="Acyl_CoA_acyltransferase"/>
</dbReference>
<dbReference type="PANTHER" id="PTHR37817:SF1">
    <property type="entry name" value="N-ACETYLTRANSFERASE EIS"/>
    <property type="match status" value="1"/>
</dbReference>
<dbReference type="InterPro" id="IPR036527">
    <property type="entry name" value="SCP2_sterol-bd_dom_sf"/>
</dbReference>
<dbReference type="Pfam" id="PF13527">
    <property type="entry name" value="Acetyltransf_9"/>
    <property type="match status" value="1"/>
</dbReference>
<dbReference type="Proteomes" id="UP000226079">
    <property type="component" value="Unassembled WGS sequence"/>
</dbReference>
<evidence type="ECO:0000259" key="4">
    <source>
        <dbReference type="Pfam" id="PF13530"/>
    </source>
</evidence>
<evidence type="ECO:0000256" key="3">
    <source>
        <dbReference type="HAMAP-Rule" id="MF_01812"/>
    </source>
</evidence>
<comment type="subunit">
    <text evidence="3">Homohexamer; trimer of dimers.</text>
</comment>
<dbReference type="Gene3D" id="3.30.1050.10">
    <property type="entry name" value="SCP2 sterol-binding domain"/>
    <property type="match status" value="1"/>
</dbReference>
<feature type="domain" description="Eis-like acetyltransferase" evidence="5">
    <location>
        <begin position="183"/>
        <end position="304"/>
    </location>
</feature>
<evidence type="ECO:0000313" key="6">
    <source>
        <dbReference type="EMBL" id="PFG16823.1"/>
    </source>
</evidence>
<evidence type="ECO:0000313" key="7">
    <source>
        <dbReference type="Proteomes" id="UP000226079"/>
    </source>
</evidence>